<dbReference type="PANTHER" id="PTHR32114:SF2">
    <property type="entry name" value="ABC TRANSPORTER ABCH.3"/>
    <property type="match status" value="1"/>
</dbReference>
<evidence type="ECO:0000259" key="2">
    <source>
        <dbReference type="Pfam" id="PF13476"/>
    </source>
</evidence>
<evidence type="ECO:0000256" key="1">
    <source>
        <dbReference type="SAM" id="Coils"/>
    </source>
</evidence>
<proteinExistence type="predicted"/>
<keyword evidence="4" id="KW-1185">Reference proteome</keyword>
<dbReference type="PROSITE" id="PS00675">
    <property type="entry name" value="SIGMA54_INTERACT_1"/>
    <property type="match status" value="1"/>
</dbReference>
<name>F5YCE3_LEAAZ</name>
<reference evidence="3 4" key="2">
    <citation type="journal article" date="2011" name="ISME J.">
        <title>RNA-seq reveals cooperative metabolic interactions between two termite-gut spirochete species in co-culture.</title>
        <authorList>
            <person name="Rosenthal A.Z."/>
            <person name="Matson E.G."/>
            <person name="Eldar A."/>
            <person name="Leadbetter J.R."/>
        </authorList>
    </citation>
    <scope>NUCLEOTIDE SEQUENCE [LARGE SCALE GENOMIC DNA]</scope>
    <source>
        <strain evidence="4">ATCC BAA-888 / DSM 13862 / ZAS-9</strain>
    </source>
</reference>
<keyword evidence="3" id="KW-0540">Nuclease</keyword>
<dbReference type="GO" id="GO:0006302">
    <property type="term" value="P:double-strand break repair"/>
    <property type="evidence" value="ECO:0007669"/>
    <property type="project" value="InterPro"/>
</dbReference>
<dbReference type="HOGENOM" id="CLU_004785_2_1_12"/>
<dbReference type="PANTHER" id="PTHR32114">
    <property type="entry name" value="ABC TRANSPORTER ABCH.3"/>
    <property type="match status" value="1"/>
</dbReference>
<dbReference type="FunCoup" id="F5YCE3">
    <property type="interactions" value="47"/>
</dbReference>
<dbReference type="InterPro" id="IPR038729">
    <property type="entry name" value="Rad50/SbcC_AAA"/>
</dbReference>
<feature type="coiled-coil region" evidence="1">
    <location>
        <begin position="723"/>
        <end position="757"/>
    </location>
</feature>
<dbReference type="InterPro" id="IPR025662">
    <property type="entry name" value="Sigma_54_int_dom_ATP-bd_1"/>
</dbReference>
<organism evidence="3 4">
    <name type="scientific">Leadbettera azotonutricia (strain ATCC BAA-888 / DSM 13862 / ZAS-9)</name>
    <name type="common">Treponema azotonutricium</name>
    <dbReference type="NCBI Taxonomy" id="545695"/>
    <lineage>
        <taxon>Bacteria</taxon>
        <taxon>Pseudomonadati</taxon>
        <taxon>Spirochaetota</taxon>
        <taxon>Spirochaetia</taxon>
        <taxon>Spirochaetales</taxon>
        <taxon>Breznakiellaceae</taxon>
        <taxon>Leadbettera</taxon>
    </lineage>
</organism>
<dbReference type="InterPro" id="IPR027417">
    <property type="entry name" value="P-loop_NTPase"/>
</dbReference>
<feature type="coiled-coil region" evidence="1">
    <location>
        <begin position="553"/>
        <end position="580"/>
    </location>
</feature>
<feature type="coiled-coil region" evidence="1">
    <location>
        <begin position="378"/>
        <end position="419"/>
    </location>
</feature>
<reference evidence="4" key="1">
    <citation type="submission" date="2009-12" db="EMBL/GenBank/DDBJ databases">
        <title>Complete sequence of Treponema azotonutricium strain ZAS-9.</title>
        <authorList>
            <person name="Tetu S.G."/>
            <person name="Matson E."/>
            <person name="Ren Q."/>
            <person name="Seshadri R."/>
            <person name="Elbourne L."/>
            <person name="Hassan K.A."/>
            <person name="Durkin A."/>
            <person name="Radune D."/>
            <person name="Mohamoud Y."/>
            <person name="Shay R."/>
            <person name="Jin S."/>
            <person name="Zhang X."/>
            <person name="Lucey K."/>
            <person name="Ballor N.R."/>
            <person name="Ottesen E."/>
            <person name="Rosenthal R."/>
            <person name="Allen A."/>
            <person name="Leadbetter J.R."/>
            <person name="Paulsen I.T."/>
        </authorList>
    </citation>
    <scope>NUCLEOTIDE SEQUENCE [LARGE SCALE GENOMIC DNA]</scope>
    <source>
        <strain evidence="4">ATCC BAA-888 / DSM 13862 / ZAS-9</strain>
    </source>
</reference>
<feature type="coiled-coil region" evidence="1">
    <location>
        <begin position="443"/>
        <end position="491"/>
    </location>
</feature>
<sequence>MKPEKLFMENFGPFKGKVSLDFSKLENIFLITGETGSGKTTIFDAICFVLYGEVPGSRGEHIARLRSDHAAPDEDCMAALEFSLGETRYYAERYPKYERPRKKGDGFILKGESVDVYEFINGVKTKLSLSKNEADDKLLSLIGLEAEEFFKIVLLPQGAFAEFLKQNTTARREVLGKLFPVEKAAAVKDLAREKTKEAKSRLVEALHSYQELQKRISVESYETGRSNTEKLLDQAKEKIIKLQKEKEKITSFVGYKKRWEDARAQLDDAEEEVRQNNEEKTAIDGKEGLLKLSRRLRPLEALLREEQRAENAGQEAIAEYAEAAGARSAALAEKKDADRKGKEIPALEGRKNRLQAFKVRLVQEKENEERSSHDKSELEAIEKKRLIQEKQAETIKEKISSLKKEIDELEKTSQGASKIENDIEAGRLVRDHLDDLIRLAGEKDKLQQKAAKCNEIMGNLNKQRPDMERRISIFDEEIARLEAEKSESEKAEMAGCLGAILKPGEACPVCGSMEHPRPAIIPESHFSADDKIKEFQKSRRDAENGLSRIVSDTASQKRELQGYEENISQLDREITRSRDISAIPAFDPKEEPQAPFNYPAPLPSLSVLKGIMEKHANVLNKLSARLKICKEAAGARPEKYRESENLMNSLAEAEKESILLTERKAKLAASLNEAMEKLHLLLDSLPPELSQGKILTSAAEALENLENYLQETDGLIAATREAGERANLALASAEARAQEAQKKQENCEAEKAKSSAALANGLSQSGIKGKEALEAALLPIETEEELAGEIENWKKDRDSFKARVEEIKKQLAGIEKELNVLQFVFSLDDAVLRLTGLEAEQLEAEAERGKAFAGLSGLEKDFKALGDAKSRYEELESNHSRLSGLDNDLNGKNPKNMTFDSWLLSRYLREVADYATKRLEKMSESRYSLLLDNETSGRGKQGLDLAVFDAHTGKTRPCATLSGGESFMASISLALGLADSIQNRSGGVRLDAVFIDEGFGSLDEGTLDKALSILDELQSQRMVGLISHVGEMKSRIPCRVEVIKSASGSSIE</sequence>
<dbReference type="Proteomes" id="UP000009222">
    <property type="component" value="Chromosome"/>
</dbReference>
<keyword evidence="1" id="KW-0175">Coiled coil</keyword>
<dbReference type="OrthoDB" id="9795626at2"/>
<dbReference type="EMBL" id="CP001841">
    <property type="protein sequence ID" value="AEF81725.1"/>
    <property type="molecule type" value="Genomic_DNA"/>
</dbReference>
<dbReference type="InParanoid" id="F5YCE3"/>
<dbReference type="STRING" id="545695.TREAZ_2870"/>
<evidence type="ECO:0000313" key="4">
    <source>
        <dbReference type="Proteomes" id="UP000009222"/>
    </source>
</evidence>
<dbReference type="GO" id="GO:0004527">
    <property type="term" value="F:exonuclease activity"/>
    <property type="evidence" value="ECO:0007669"/>
    <property type="project" value="UniProtKB-KW"/>
</dbReference>
<dbReference type="SUPFAM" id="SSF52540">
    <property type="entry name" value="P-loop containing nucleoside triphosphate hydrolases"/>
    <property type="match status" value="1"/>
</dbReference>
<dbReference type="KEGG" id="taz:TREAZ_2870"/>
<dbReference type="Gene3D" id="3.40.50.300">
    <property type="entry name" value="P-loop containing nucleotide triphosphate hydrolases"/>
    <property type="match status" value="2"/>
</dbReference>
<feature type="coiled-coil region" evidence="1">
    <location>
        <begin position="195"/>
        <end position="319"/>
    </location>
</feature>
<dbReference type="Pfam" id="PF13558">
    <property type="entry name" value="SbcC_Walker_B"/>
    <property type="match status" value="1"/>
</dbReference>
<keyword evidence="3" id="KW-0269">Exonuclease</keyword>
<evidence type="ECO:0000313" key="3">
    <source>
        <dbReference type="EMBL" id="AEF81725.1"/>
    </source>
</evidence>
<dbReference type="RefSeq" id="WP_015712671.1">
    <property type="nucleotide sequence ID" value="NC_015577.1"/>
</dbReference>
<gene>
    <name evidence="3" type="ordered locus">TREAZ_2870</name>
</gene>
<keyword evidence="3" id="KW-0378">Hydrolase</keyword>
<dbReference type="Pfam" id="PF13476">
    <property type="entry name" value="AAA_23"/>
    <property type="match status" value="1"/>
</dbReference>
<accession>F5YCE3</accession>
<protein>
    <submittedName>
        <fullName evidence="3">DNA repair exonuclease, SbcC</fullName>
    </submittedName>
</protein>
<dbReference type="eggNOG" id="COG0419">
    <property type="taxonomic scope" value="Bacteria"/>
</dbReference>
<dbReference type="AlphaFoldDB" id="F5YCE3"/>
<feature type="coiled-coil region" evidence="1">
    <location>
        <begin position="783"/>
        <end position="847"/>
    </location>
</feature>
<feature type="domain" description="Rad50/SbcC-type AAA" evidence="2">
    <location>
        <begin position="5"/>
        <end position="247"/>
    </location>
</feature>
<dbReference type="GO" id="GO:0016887">
    <property type="term" value="F:ATP hydrolysis activity"/>
    <property type="evidence" value="ECO:0007669"/>
    <property type="project" value="InterPro"/>
</dbReference>